<accession>A0A2N8ZL29</accession>
<gene>
    <name evidence="1" type="ORF">VTAP4600_B0965</name>
</gene>
<sequence length="246" mass="28159">MNTMSGQPFYEHLFEHSVQVTPYLKGAINFSPNETLAGSTIHVDLPSSECIRELYESLKRSHPEAGAPYWLTRTWTLLCWQPVYVAFIAIYACRGLPPLSTMGQQVHPNFVAGYQFDSDHYTQGSEQELILQAGRELGILFEYYQKEMSEWVRIRPGFTRHLIADGILGCLVKLSQFSSNLPKDYLFEQAKQWLIACNLPEKLMASLTYNEESKQLSLVRTSCCLVIKCNGRKLCLDCPRHPDNKR</sequence>
<dbReference type="EMBL" id="LT960612">
    <property type="protein sequence ID" value="SON52576.1"/>
    <property type="molecule type" value="Genomic_DNA"/>
</dbReference>
<keyword evidence="2" id="KW-1185">Reference proteome</keyword>
<evidence type="ECO:0000313" key="2">
    <source>
        <dbReference type="Proteomes" id="UP000235828"/>
    </source>
</evidence>
<dbReference type="KEGG" id="vta:B0965"/>
<name>A0A2N8ZL29_9VIBR</name>
<proteinExistence type="predicted"/>
<evidence type="ECO:0000313" key="1">
    <source>
        <dbReference type="EMBL" id="SON52576.1"/>
    </source>
</evidence>
<organism evidence="1 2">
    <name type="scientific">Vibrio tapetis subsp. tapetis</name>
    <dbReference type="NCBI Taxonomy" id="1671868"/>
    <lineage>
        <taxon>Bacteria</taxon>
        <taxon>Pseudomonadati</taxon>
        <taxon>Pseudomonadota</taxon>
        <taxon>Gammaproteobacteria</taxon>
        <taxon>Vibrionales</taxon>
        <taxon>Vibrionaceae</taxon>
        <taxon>Vibrio</taxon>
    </lineage>
</organism>
<dbReference type="AlphaFoldDB" id="A0A2N8ZL29"/>
<evidence type="ECO:0008006" key="3">
    <source>
        <dbReference type="Google" id="ProtNLM"/>
    </source>
</evidence>
<dbReference type="Proteomes" id="UP000235828">
    <property type="component" value="Chromosome B"/>
</dbReference>
<dbReference type="NCBIfam" id="TIGR03950">
    <property type="entry name" value="sidero_Fe_reduc"/>
    <property type="match status" value="1"/>
</dbReference>
<dbReference type="InterPro" id="IPR023998">
    <property type="entry name" value="FCR-like"/>
</dbReference>
<protein>
    <recommendedName>
        <fullName evidence="3">Ferric siderophore reductase C-terminal domain-containing protein</fullName>
    </recommendedName>
</protein>
<reference evidence="1 2" key="1">
    <citation type="submission" date="2017-10" db="EMBL/GenBank/DDBJ databases">
        <authorList>
            <person name="Banno H."/>
            <person name="Chua N.-H."/>
        </authorList>
    </citation>
    <scope>NUCLEOTIDE SEQUENCE [LARGE SCALE GENOMIC DNA]</scope>
    <source>
        <strain evidence="1">Vibrio tapetis CECT4600</strain>
    </source>
</reference>